<dbReference type="Pfam" id="PF12704">
    <property type="entry name" value="MacB_PCD"/>
    <property type="match status" value="1"/>
</dbReference>
<name>A0A974BMB1_SEDHY</name>
<feature type="transmembrane region" description="Helical" evidence="7">
    <location>
        <begin position="357"/>
        <end position="379"/>
    </location>
</feature>
<dbReference type="GO" id="GO:0044874">
    <property type="term" value="P:lipoprotein localization to outer membrane"/>
    <property type="evidence" value="ECO:0007669"/>
    <property type="project" value="TreeGrafter"/>
</dbReference>
<dbReference type="AlphaFoldDB" id="A0A974BMB1"/>
<dbReference type="InterPro" id="IPR025857">
    <property type="entry name" value="MacB_PCD"/>
</dbReference>
<evidence type="ECO:0000256" key="7">
    <source>
        <dbReference type="SAM" id="Phobius"/>
    </source>
</evidence>
<keyword evidence="11" id="KW-1185">Reference proteome</keyword>
<keyword evidence="3" id="KW-1003">Cell membrane</keyword>
<feature type="transmembrane region" description="Helical" evidence="7">
    <location>
        <begin position="805"/>
        <end position="826"/>
    </location>
</feature>
<evidence type="ECO:0000256" key="6">
    <source>
        <dbReference type="ARBA" id="ARBA00023136"/>
    </source>
</evidence>
<reference evidence="10" key="1">
    <citation type="submission" date="2020-07" db="EMBL/GenBank/DDBJ databases">
        <title>Genomic analysis of a strain of Sedimentibacter Hydroxybenzoicus DSM7310.</title>
        <authorList>
            <person name="Ma S."/>
        </authorList>
    </citation>
    <scope>NUCLEOTIDE SEQUENCE</scope>
    <source>
        <strain evidence="10">DSM 7310</strain>
    </source>
</reference>
<organism evidence="10 11">
    <name type="scientific">Sedimentibacter hydroxybenzoicus DSM 7310</name>
    <dbReference type="NCBI Taxonomy" id="1123245"/>
    <lineage>
        <taxon>Bacteria</taxon>
        <taxon>Bacillati</taxon>
        <taxon>Bacillota</taxon>
        <taxon>Tissierellia</taxon>
        <taxon>Sedimentibacter</taxon>
    </lineage>
</organism>
<evidence type="ECO:0000259" key="8">
    <source>
        <dbReference type="Pfam" id="PF02687"/>
    </source>
</evidence>
<evidence type="ECO:0000256" key="4">
    <source>
        <dbReference type="ARBA" id="ARBA00022692"/>
    </source>
</evidence>
<keyword evidence="4 7" id="KW-0812">Transmembrane</keyword>
<dbReference type="Pfam" id="PF02687">
    <property type="entry name" value="FtsX"/>
    <property type="match status" value="2"/>
</dbReference>
<keyword evidence="6 7" id="KW-0472">Membrane</keyword>
<feature type="domain" description="ABC3 transporter permease C-terminal" evidence="8">
    <location>
        <begin position="715"/>
        <end position="832"/>
    </location>
</feature>
<feature type="transmembrane region" description="Helical" evidence="7">
    <location>
        <begin position="314"/>
        <end position="337"/>
    </location>
</feature>
<dbReference type="EMBL" id="JACBNQ010000026">
    <property type="protein sequence ID" value="NYB75687.1"/>
    <property type="molecule type" value="Genomic_DNA"/>
</dbReference>
<dbReference type="PANTHER" id="PTHR30489:SF0">
    <property type="entry name" value="LIPOPROTEIN-RELEASING SYSTEM TRANSMEMBRANE PROTEIN LOLE"/>
    <property type="match status" value="1"/>
</dbReference>
<dbReference type="InterPro" id="IPR051447">
    <property type="entry name" value="Lipoprotein-release_system"/>
</dbReference>
<feature type="transmembrane region" description="Helical" evidence="7">
    <location>
        <begin position="760"/>
        <end position="785"/>
    </location>
</feature>
<dbReference type="Proteomes" id="UP000611629">
    <property type="component" value="Unassembled WGS sequence"/>
</dbReference>
<feature type="transmembrane region" description="Helical" evidence="7">
    <location>
        <begin position="483"/>
        <end position="503"/>
    </location>
</feature>
<accession>A0A974BMB1</accession>
<dbReference type="GO" id="GO:0098797">
    <property type="term" value="C:plasma membrane protein complex"/>
    <property type="evidence" value="ECO:0007669"/>
    <property type="project" value="TreeGrafter"/>
</dbReference>
<gene>
    <name evidence="10" type="ORF">HZF24_16180</name>
</gene>
<dbReference type="PANTHER" id="PTHR30489">
    <property type="entry name" value="LIPOPROTEIN-RELEASING SYSTEM TRANSMEMBRANE PROTEIN LOLE"/>
    <property type="match status" value="1"/>
</dbReference>
<protein>
    <submittedName>
        <fullName evidence="10">ABC transporter permease</fullName>
    </submittedName>
</protein>
<evidence type="ECO:0000256" key="1">
    <source>
        <dbReference type="ARBA" id="ARBA00004651"/>
    </source>
</evidence>
<feature type="transmembrane region" description="Helical" evidence="7">
    <location>
        <begin position="255"/>
        <end position="279"/>
    </location>
</feature>
<evidence type="ECO:0000256" key="5">
    <source>
        <dbReference type="ARBA" id="ARBA00022989"/>
    </source>
</evidence>
<evidence type="ECO:0000256" key="3">
    <source>
        <dbReference type="ARBA" id="ARBA00022475"/>
    </source>
</evidence>
<feature type="domain" description="ABC3 transporter permease C-terminal" evidence="8">
    <location>
        <begin position="265"/>
        <end position="387"/>
    </location>
</feature>
<feature type="transmembrane region" description="Helical" evidence="7">
    <location>
        <begin position="429"/>
        <end position="455"/>
    </location>
</feature>
<feature type="transmembrane region" description="Helical" evidence="7">
    <location>
        <begin position="406"/>
        <end position="423"/>
    </location>
</feature>
<evidence type="ECO:0000259" key="9">
    <source>
        <dbReference type="Pfam" id="PF12704"/>
    </source>
</evidence>
<evidence type="ECO:0000256" key="2">
    <source>
        <dbReference type="ARBA" id="ARBA00005236"/>
    </source>
</evidence>
<dbReference type="RefSeq" id="WP_179239406.1">
    <property type="nucleotide sequence ID" value="NZ_JACBNQ010000026.1"/>
</dbReference>
<feature type="transmembrane region" description="Helical" evidence="7">
    <location>
        <begin position="709"/>
        <end position="732"/>
    </location>
</feature>
<keyword evidence="5 7" id="KW-1133">Transmembrane helix</keyword>
<comment type="caution">
    <text evidence="10">The sequence shown here is derived from an EMBL/GenBank/DDBJ whole genome shotgun (WGS) entry which is preliminary data.</text>
</comment>
<evidence type="ECO:0000313" key="10">
    <source>
        <dbReference type="EMBL" id="NYB75687.1"/>
    </source>
</evidence>
<feature type="domain" description="MacB-like periplasmic core" evidence="9">
    <location>
        <begin position="19"/>
        <end position="236"/>
    </location>
</feature>
<proteinExistence type="inferred from homology"/>
<sequence>MNIIVKFLSKSIIEKKFRSFIIIFSVTVSAALFFASSGLAGTMSSMYEALIKMQTGKADLIIFPDRNSPSNTFKIKNDKINGVAYTVGDLSVGGVYKLSEGESKISGTKTEKLYIKGFNLEELEKLNPVNYSQKAVGKGFIDNCIILSKLFADKYGYKVGDRIEIEIGGINKILTVWGISRPTGIFQHSPQSDSMMSVMPLDTLASMFNMRGKVHNAYVVLEEGSDIQNVKNELSDLYTRYTVREPFTVEEIREYMQFIVVPLYLMTVMVLFISIFIIYSTFKVITTERLPVIGTFRSIGATKRMTDIVLIGESIAYGIIGGILGIFAGIAVLYLIAMIMASDPYNGQLEVSIKFGFIQIITTFLLALLVAIISSWIPISKASKIPIKDLVLNQTESKTVKKGKKAVIVSLMLVLSFVLPLITPKSVSIIINVVSLIVTFAAVIICVPFITTYILKMFENIYSFIFGNIGYLAVKNLKDNKNILNNISLLAIGISVILMINTISYSVGIEVLNGYKDWKFDIMVSLNGDRNSEQVLRSIDGVEGTYGAFESWQGIKVADTDYSIGYLQGIDISKYRDYVAFRLDGKNDYDEIFKKLDEGRYILIAMMAKESLDVKVGDELILEMNAGKKTYEVIGFFDSIMQNGSNAIISQKYFKSDMNQPYYNRFFVKTSKDPDLVLASVKEKFMRRGVWGNTIRNMEKMNYESNNQFMIILKAFSVLAMLIGIFGVFNNYMISFIERKRTIAIQRSVGLSKRQTLKMIFIEALTGGCIGAIVGIVGALLMLWTVPKIMLAIKVPLTIHYKFDLFVISLIGGIIISVIASISPALKTSKFDIIEAIKYE</sequence>
<comment type="similarity">
    <text evidence="2">Belongs to the ABC-4 integral membrane protein family. LolC/E subfamily.</text>
</comment>
<evidence type="ECO:0000313" key="11">
    <source>
        <dbReference type="Proteomes" id="UP000611629"/>
    </source>
</evidence>
<dbReference type="InterPro" id="IPR003838">
    <property type="entry name" value="ABC3_permease_C"/>
</dbReference>
<comment type="subcellular location">
    <subcellularLocation>
        <location evidence="1">Cell membrane</location>
        <topology evidence="1">Multi-pass membrane protein</topology>
    </subcellularLocation>
</comment>